<feature type="transmembrane region" description="Helical" evidence="5">
    <location>
        <begin position="410"/>
        <end position="427"/>
    </location>
</feature>
<feature type="transmembrane region" description="Helical" evidence="5">
    <location>
        <begin position="98"/>
        <end position="116"/>
    </location>
</feature>
<evidence type="ECO:0000313" key="8">
    <source>
        <dbReference type="Proteomes" id="UP000032900"/>
    </source>
</evidence>
<feature type="transmembrane region" description="Helical" evidence="5">
    <location>
        <begin position="48"/>
        <end position="63"/>
    </location>
</feature>
<comment type="subcellular location">
    <subcellularLocation>
        <location evidence="1">Membrane</location>
        <topology evidence="1">Multi-pass membrane protein</topology>
    </subcellularLocation>
</comment>
<keyword evidence="4 5" id="KW-0472">Membrane</keyword>
<feature type="transmembrane region" description="Helical" evidence="5">
    <location>
        <begin position="128"/>
        <end position="146"/>
    </location>
</feature>
<dbReference type="PANTHER" id="PTHR37422">
    <property type="entry name" value="TEICHURONIC ACID BIOSYNTHESIS PROTEIN TUAE"/>
    <property type="match status" value="1"/>
</dbReference>
<dbReference type="RefSeq" id="WP_062125402.1">
    <property type="nucleotide sequence ID" value="NZ_BAZW01000023.1"/>
</dbReference>
<feature type="transmembrane region" description="Helical" evidence="5">
    <location>
        <begin position="261"/>
        <end position="282"/>
    </location>
</feature>
<dbReference type="PANTHER" id="PTHR37422:SF13">
    <property type="entry name" value="LIPOPOLYSACCHARIDE BIOSYNTHESIS PROTEIN PA4999-RELATED"/>
    <property type="match status" value="1"/>
</dbReference>
<feature type="transmembrane region" description="Helical" evidence="5">
    <location>
        <begin position="353"/>
        <end position="373"/>
    </location>
</feature>
<dbReference type="EMBL" id="BAZW01000023">
    <property type="protein sequence ID" value="GAO30419.1"/>
    <property type="molecule type" value="Genomic_DNA"/>
</dbReference>
<evidence type="ECO:0000313" key="7">
    <source>
        <dbReference type="EMBL" id="GAO30419.1"/>
    </source>
</evidence>
<feature type="transmembrane region" description="Helical" evidence="5">
    <location>
        <begin position="225"/>
        <end position="255"/>
    </location>
</feature>
<organism evidence="7 8">
    <name type="scientific">Geofilum rubicundum JCM 15548</name>
    <dbReference type="NCBI Taxonomy" id="1236989"/>
    <lineage>
        <taxon>Bacteria</taxon>
        <taxon>Pseudomonadati</taxon>
        <taxon>Bacteroidota</taxon>
        <taxon>Bacteroidia</taxon>
        <taxon>Marinilabiliales</taxon>
        <taxon>Marinilabiliaceae</taxon>
        <taxon>Geofilum</taxon>
    </lineage>
</organism>
<dbReference type="AlphaFoldDB" id="A0A0E9LYV7"/>
<evidence type="ECO:0000256" key="4">
    <source>
        <dbReference type="ARBA" id="ARBA00023136"/>
    </source>
</evidence>
<feature type="transmembrane region" description="Helical" evidence="5">
    <location>
        <begin position="69"/>
        <end position="91"/>
    </location>
</feature>
<dbReference type="GO" id="GO:0016020">
    <property type="term" value="C:membrane"/>
    <property type="evidence" value="ECO:0007669"/>
    <property type="project" value="UniProtKB-SubCell"/>
</dbReference>
<proteinExistence type="predicted"/>
<protein>
    <recommendedName>
        <fullName evidence="6">O-antigen ligase-related domain-containing protein</fullName>
    </recommendedName>
</protein>
<feature type="transmembrane region" description="Helical" evidence="5">
    <location>
        <begin position="195"/>
        <end position="213"/>
    </location>
</feature>
<keyword evidence="8" id="KW-1185">Reference proteome</keyword>
<name>A0A0E9LYV7_9BACT</name>
<gene>
    <name evidence="7" type="ORF">JCM15548_12687</name>
</gene>
<dbReference type="STRING" id="1236989.JCM15548_12687"/>
<accession>A0A0E9LYV7</accession>
<dbReference type="InterPro" id="IPR051533">
    <property type="entry name" value="WaaL-like"/>
</dbReference>
<evidence type="ECO:0000256" key="5">
    <source>
        <dbReference type="SAM" id="Phobius"/>
    </source>
</evidence>
<evidence type="ECO:0000256" key="2">
    <source>
        <dbReference type="ARBA" id="ARBA00022692"/>
    </source>
</evidence>
<dbReference type="InterPro" id="IPR007016">
    <property type="entry name" value="O-antigen_ligase-rel_domated"/>
</dbReference>
<feature type="domain" description="O-antigen ligase-related" evidence="6">
    <location>
        <begin position="226"/>
        <end position="368"/>
    </location>
</feature>
<evidence type="ECO:0000259" key="6">
    <source>
        <dbReference type="Pfam" id="PF04932"/>
    </source>
</evidence>
<dbReference type="Pfam" id="PF04932">
    <property type="entry name" value="Wzy_C"/>
    <property type="match status" value="1"/>
</dbReference>
<keyword evidence="2 5" id="KW-0812">Transmembrane</keyword>
<keyword evidence="3 5" id="KW-1133">Transmembrane helix</keyword>
<feature type="transmembrane region" description="Helical" evidence="5">
    <location>
        <begin position="385"/>
        <end position="403"/>
    </location>
</feature>
<evidence type="ECO:0000256" key="1">
    <source>
        <dbReference type="ARBA" id="ARBA00004141"/>
    </source>
</evidence>
<feature type="transmembrane region" description="Helical" evidence="5">
    <location>
        <begin position="15"/>
        <end position="36"/>
    </location>
</feature>
<dbReference type="Proteomes" id="UP000032900">
    <property type="component" value="Unassembled WGS sequence"/>
</dbReference>
<reference evidence="7 8" key="1">
    <citation type="journal article" date="2015" name="Microbes Environ.">
        <title>Distribution and evolution of nitrogen fixation genes in the phylum bacteroidetes.</title>
        <authorList>
            <person name="Inoue J."/>
            <person name="Oshima K."/>
            <person name="Suda W."/>
            <person name="Sakamoto M."/>
            <person name="Iino T."/>
            <person name="Noda S."/>
            <person name="Hongoh Y."/>
            <person name="Hattori M."/>
            <person name="Ohkuma M."/>
        </authorList>
    </citation>
    <scope>NUCLEOTIDE SEQUENCE [LARGE SCALE GENOMIC DNA]</scope>
    <source>
        <strain evidence="7">JCM 15548</strain>
    </source>
</reference>
<sequence length="441" mass="50702">MIQLLRTALLEKQNYLILLFWVALGIFTGPLAYLAVPLHMYLLQRKGEWLWLLLAFWLILTLSDSRQAVFGFAQSLKSILMLALTFFYMTFPKKEEGFSFIKPFIAFFVLAFYSLLENPLMFYGFQKTLSYVLLLLLVPGVVFLLLKYERERFLFHLCLLGAAILALGLVLRFVMPDFVIFKGERFSGMLGNPNGLGIYSFVFLMLFTFVSAFHKKLFTNWQKILVYVLIGLSAVFAGSRGGIFSSLLFILGWFLLRRDAILGFITMAVVFASYQLVMANFVEIVTYLNLEDYFRLETLETGSGRVVVAEVAWRHIHENYWFSKGFTYNETVLAQYQDYFEKHGHQGNVHNSWLTMWLDTGLVGLILFSFGWLVNFIKAAKYTPMVWAVMFGLLLSISVESWLTASLNPFTIVLVIILSMLANPYFYPQLYPAADTSPVTQ</sequence>
<evidence type="ECO:0000256" key="3">
    <source>
        <dbReference type="ARBA" id="ARBA00022989"/>
    </source>
</evidence>
<comment type="caution">
    <text evidence="7">The sequence shown here is derived from an EMBL/GenBank/DDBJ whole genome shotgun (WGS) entry which is preliminary data.</text>
</comment>
<dbReference type="OrthoDB" id="1111552at2"/>
<feature type="transmembrane region" description="Helical" evidence="5">
    <location>
        <begin position="153"/>
        <end position="175"/>
    </location>
</feature>